<dbReference type="Gene3D" id="1.10.1760.20">
    <property type="match status" value="1"/>
</dbReference>
<keyword evidence="1" id="KW-0472">Membrane</keyword>
<gene>
    <name evidence="2" type="ORF">NP439_12700</name>
</gene>
<protein>
    <submittedName>
        <fullName evidence="2">ECF transporter S component</fullName>
    </submittedName>
</protein>
<feature type="transmembrane region" description="Helical" evidence="1">
    <location>
        <begin position="96"/>
        <end position="118"/>
    </location>
</feature>
<name>A0ABY5JP58_9BACI</name>
<keyword evidence="1" id="KW-1133">Transmembrane helix</keyword>
<feature type="transmembrane region" description="Helical" evidence="1">
    <location>
        <begin position="32"/>
        <end position="58"/>
    </location>
</feature>
<organism evidence="2 3">
    <name type="scientific">Oceanobacillus jeddahense</name>
    <dbReference type="NCBI Taxonomy" id="1462527"/>
    <lineage>
        <taxon>Bacteria</taxon>
        <taxon>Bacillati</taxon>
        <taxon>Bacillota</taxon>
        <taxon>Bacilli</taxon>
        <taxon>Bacillales</taxon>
        <taxon>Bacillaceae</taxon>
        <taxon>Oceanobacillus</taxon>
    </lineage>
</organism>
<evidence type="ECO:0000313" key="3">
    <source>
        <dbReference type="Proteomes" id="UP001059773"/>
    </source>
</evidence>
<keyword evidence="3" id="KW-1185">Reference proteome</keyword>
<feature type="transmembrane region" description="Helical" evidence="1">
    <location>
        <begin position="70"/>
        <end position="90"/>
    </location>
</feature>
<evidence type="ECO:0000256" key="1">
    <source>
        <dbReference type="SAM" id="Phobius"/>
    </source>
</evidence>
<evidence type="ECO:0000313" key="2">
    <source>
        <dbReference type="EMBL" id="UUI00938.1"/>
    </source>
</evidence>
<accession>A0ABY5JP58</accession>
<keyword evidence="1" id="KW-0812">Transmembrane</keyword>
<dbReference type="EMBL" id="CP101914">
    <property type="protein sequence ID" value="UUI00938.1"/>
    <property type="molecule type" value="Genomic_DNA"/>
</dbReference>
<feature type="transmembrane region" description="Helical" evidence="1">
    <location>
        <begin position="139"/>
        <end position="157"/>
    </location>
</feature>
<dbReference type="Pfam" id="PF12822">
    <property type="entry name" value="ECF_trnsprt"/>
    <property type="match status" value="1"/>
</dbReference>
<dbReference type="Proteomes" id="UP001059773">
    <property type="component" value="Chromosome"/>
</dbReference>
<reference evidence="2" key="1">
    <citation type="submission" date="2022-07" db="EMBL/GenBank/DDBJ databases">
        <title>FELIX.</title>
        <authorList>
            <person name="Wan K.H."/>
            <person name="Park S."/>
            <person name="Lawrence Q."/>
            <person name="Eichenberger J.P."/>
            <person name="Booth B.W."/>
            <person name="Piaggio A.J."/>
            <person name="Chandler J.C."/>
            <person name="Franklin A.B."/>
            <person name="Celniker S.E."/>
        </authorList>
    </citation>
    <scope>NUCLEOTIDE SEQUENCE</scope>
    <source>
        <strain evidence="2">QA-1986 374</strain>
    </source>
</reference>
<dbReference type="InterPro" id="IPR024529">
    <property type="entry name" value="ECF_trnsprt_substrate-spec"/>
</dbReference>
<proteinExistence type="predicted"/>
<dbReference type="RefSeq" id="WP_256706374.1">
    <property type="nucleotide sequence ID" value="NZ_CP101914.1"/>
</dbReference>
<sequence length="169" mass="18962">MNTYKLTLLALLAALAVVGRYAFQFIPNVQPITAIIILTGVFLGPLSALMLSILSVFLSNMLLGMGIWTVWQIIAWCLIGLTAGTIGVVWKKVPLIFIILFSVFSGYFYGLIISLTTYQVTGHFWPYYLAGLPFDTAHAIGNAVFTILLYPLLHVLFQKYAKNRFRMKY</sequence>